<feature type="repeat" description="ANK" evidence="5">
    <location>
        <begin position="408"/>
        <end position="440"/>
    </location>
</feature>
<dbReference type="CDD" id="cd16520">
    <property type="entry name" value="RING-HC_MIBs-like"/>
    <property type="match status" value="1"/>
</dbReference>
<feature type="domain" description="RING-type" evidence="7">
    <location>
        <begin position="597"/>
        <end position="630"/>
    </location>
</feature>
<dbReference type="InterPro" id="IPR013083">
    <property type="entry name" value="Znf_RING/FYVE/PHD"/>
</dbReference>
<dbReference type="EMBL" id="OX597833">
    <property type="protein sequence ID" value="CAI9737749.1"/>
    <property type="molecule type" value="Genomic_DNA"/>
</dbReference>
<accession>A0AA36FHZ2</accession>
<reference evidence="8" key="1">
    <citation type="submission" date="2023-08" db="EMBL/GenBank/DDBJ databases">
        <authorList>
            <person name="Alioto T."/>
            <person name="Alioto T."/>
            <person name="Gomez Garrido J."/>
        </authorList>
    </citation>
    <scope>NUCLEOTIDE SEQUENCE</scope>
</reference>
<organism evidence="8 9">
    <name type="scientific">Octopus vulgaris</name>
    <name type="common">Common octopus</name>
    <dbReference type="NCBI Taxonomy" id="6645"/>
    <lineage>
        <taxon>Eukaryota</taxon>
        <taxon>Metazoa</taxon>
        <taxon>Spiralia</taxon>
        <taxon>Lophotrochozoa</taxon>
        <taxon>Mollusca</taxon>
        <taxon>Cephalopoda</taxon>
        <taxon>Coleoidea</taxon>
        <taxon>Octopodiformes</taxon>
        <taxon>Octopoda</taxon>
        <taxon>Incirrata</taxon>
        <taxon>Octopodidae</taxon>
        <taxon>Octopus</taxon>
    </lineage>
</organism>
<dbReference type="Gene3D" id="3.30.40.10">
    <property type="entry name" value="Zinc/RING finger domain, C3HC4 (zinc finger)"/>
    <property type="match status" value="2"/>
</dbReference>
<keyword evidence="3" id="KW-0862">Zinc</keyword>
<dbReference type="SMART" id="SM00248">
    <property type="entry name" value="ANK"/>
    <property type="match status" value="12"/>
</dbReference>
<evidence type="ECO:0000256" key="4">
    <source>
        <dbReference type="ARBA" id="ARBA00023043"/>
    </source>
</evidence>
<evidence type="ECO:0000256" key="1">
    <source>
        <dbReference type="ARBA" id="ARBA00022737"/>
    </source>
</evidence>
<keyword evidence="2 6" id="KW-0479">Metal-binding</keyword>
<dbReference type="InterPro" id="IPR001841">
    <property type="entry name" value="Znf_RING"/>
</dbReference>
<evidence type="ECO:0000256" key="6">
    <source>
        <dbReference type="PROSITE-ProRule" id="PRU00175"/>
    </source>
</evidence>
<dbReference type="SUPFAM" id="SSF57850">
    <property type="entry name" value="RING/U-box"/>
    <property type="match status" value="1"/>
</dbReference>
<proteinExistence type="predicted"/>
<dbReference type="InterPro" id="IPR036770">
    <property type="entry name" value="Ankyrin_rpt-contain_sf"/>
</dbReference>
<keyword evidence="1" id="KW-0677">Repeat</keyword>
<dbReference type="PROSITE" id="PS50088">
    <property type="entry name" value="ANK_REPEAT"/>
    <property type="match status" value="7"/>
</dbReference>
<dbReference type="Pfam" id="PF13920">
    <property type="entry name" value="zf-C3HC4_3"/>
    <property type="match status" value="2"/>
</dbReference>
<dbReference type="GO" id="GO:0045087">
    <property type="term" value="P:innate immune response"/>
    <property type="evidence" value="ECO:0007669"/>
    <property type="project" value="TreeGrafter"/>
</dbReference>
<dbReference type="Pfam" id="PF12796">
    <property type="entry name" value="Ank_2"/>
    <property type="match status" value="2"/>
</dbReference>
<dbReference type="PANTHER" id="PTHR23206:SF7">
    <property type="entry name" value="PROTEIN KINASE DOMAIN-CONTAINING PROTEIN"/>
    <property type="match status" value="1"/>
</dbReference>
<feature type="repeat" description="ANK" evidence="5">
    <location>
        <begin position="308"/>
        <end position="340"/>
    </location>
</feature>
<protein>
    <submittedName>
        <fullName evidence="8">E3 ubiquitin-protein ligase MIB2-like</fullName>
    </submittedName>
</protein>
<dbReference type="InterPro" id="IPR002110">
    <property type="entry name" value="Ankyrin_rpt"/>
</dbReference>
<evidence type="ECO:0000256" key="2">
    <source>
        <dbReference type="ARBA" id="ARBA00022771"/>
    </source>
</evidence>
<keyword evidence="2 6" id="KW-0863">Zinc-finger</keyword>
<keyword evidence="9" id="KW-1185">Reference proteome</keyword>
<sequence>MGDVGQDIDGYFYTENDILCKLIQGDSRWIKQCFTQNPRLIPQNSVCGLSFLSIACRLGDIATVKLLIENNAQCNVNAFDKNGFTPLHYAVLGNHLEVMSLMLNYGAKVNIQNDEGHSPLHLAIIKNYINLVKPLLEAAGDSVKVCIRNTDDTQAGIFQVCMRKTQCRKPMPYTPLKDGNNTNLLDLACDSNNVDMVKLLLKFCVVKMGYDTALHLACCVGHIKSVKLILQSEQDSNVVRNNGFTALHIACDKGFTDIADLLIRYKSDINMVSTSGDTALHIACSKKFVDVVKLLVKFDADVNIVNSHGYTALHIACDKECTDIANFLIQSKSDINMVSASGYTALHIACNKGFTDIVDLLIQSGADINKKDKYNESSLHCAVLRQHQDIVKLILSQAEVEFDIRNTHDQTPFLQAVSKGNLEIMQMLVLKGADLDAINKDGDNCLHIALREKMFHSESKHLEILDEISCQLKEDRLSSVVVAGYLAKQGANFYHKNKNNTTPLDIIKNSDLKSRLELYLVKVYECYVCGDNQVSIKFHPCRHRIICEECCSNIKIKKCSQCKQTVIRKTRFDGSEFKTVNPPQEFKNKQLSDELICTICMEHRWDMVFDCGHTTCKKCGEVLDKCHMCRQHIKKKIMIH</sequence>
<dbReference type="InterPro" id="IPR051631">
    <property type="entry name" value="Ankyrin-KH/SAM_domain"/>
</dbReference>
<dbReference type="Proteomes" id="UP001162480">
    <property type="component" value="Chromosome 20"/>
</dbReference>
<dbReference type="Gene3D" id="1.25.40.20">
    <property type="entry name" value="Ankyrin repeat-containing domain"/>
    <property type="match status" value="3"/>
</dbReference>
<dbReference type="PANTHER" id="PTHR23206">
    <property type="entry name" value="MASK PROTEIN"/>
    <property type="match status" value="1"/>
</dbReference>
<evidence type="ECO:0000313" key="8">
    <source>
        <dbReference type="EMBL" id="CAI9737749.1"/>
    </source>
</evidence>
<evidence type="ECO:0000313" key="9">
    <source>
        <dbReference type="Proteomes" id="UP001162480"/>
    </source>
</evidence>
<feature type="repeat" description="ANK" evidence="5">
    <location>
        <begin position="275"/>
        <end position="307"/>
    </location>
</feature>
<dbReference type="AlphaFoldDB" id="A0AA36FHZ2"/>
<dbReference type="SUPFAM" id="SSF48403">
    <property type="entry name" value="Ankyrin repeat"/>
    <property type="match status" value="2"/>
</dbReference>
<feature type="repeat" description="ANK" evidence="5">
    <location>
        <begin position="82"/>
        <end position="114"/>
    </location>
</feature>
<dbReference type="GO" id="GO:0008270">
    <property type="term" value="F:zinc ion binding"/>
    <property type="evidence" value="ECO:0007669"/>
    <property type="project" value="UniProtKB-KW"/>
</dbReference>
<dbReference type="GO" id="GO:0005737">
    <property type="term" value="C:cytoplasm"/>
    <property type="evidence" value="ECO:0007669"/>
    <property type="project" value="TreeGrafter"/>
</dbReference>
<feature type="repeat" description="ANK" evidence="5">
    <location>
        <begin position="242"/>
        <end position="274"/>
    </location>
</feature>
<feature type="repeat" description="ANK" evidence="5">
    <location>
        <begin position="341"/>
        <end position="373"/>
    </location>
</feature>
<evidence type="ECO:0000259" key="7">
    <source>
        <dbReference type="PROSITE" id="PS50089"/>
    </source>
</evidence>
<dbReference type="PROSITE" id="PS50297">
    <property type="entry name" value="ANK_REP_REGION"/>
    <property type="match status" value="7"/>
</dbReference>
<dbReference type="Pfam" id="PF00023">
    <property type="entry name" value="Ank"/>
    <property type="match status" value="3"/>
</dbReference>
<dbReference type="SMART" id="SM00184">
    <property type="entry name" value="RING"/>
    <property type="match status" value="2"/>
</dbReference>
<dbReference type="Pfam" id="PF13637">
    <property type="entry name" value="Ank_4"/>
    <property type="match status" value="1"/>
</dbReference>
<evidence type="ECO:0000256" key="3">
    <source>
        <dbReference type="ARBA" id="ARBA00022833"/>
    </source>
</evidence>
<gene>
    <name evidence="8" type="ORF">OCTVUL_1B013848</name>
</gene>
<dbReference type="PRINTS" id="PR01415">
    <property type="entry name" value="ANKYRIN"/>
</dbReference>
<dbReference type="PROSITE" id="PS50089">
    <property type="entry name" value="ZF_RING_2"/>
    <property type="match status" value="1"/>
</dbReference>
<keyword evidence="4 5" id="KW-0040">ANK repeat</keyword>
<name>A0AA36FHZ2_OCTVU</name>
<evidence type="ECO:0000256" key="5">
    <source>
        <dbReference type="PROSITE-ProRule" id="PRU00023"/>
    </source>
</evidence>
<feature type="repeat" description="ANK" evidence="5">
    <location>
        <begin position="115"/>
        <end position="141"/>
    </location>
</feature>